<evidence type="ECO:0000256" key="2">
    <source>
        <dbReference type="SAM" id="MobiDB-lite"/>
    </source>
</evidence>
<gene>
    <name evidence="3" type="ORF">MAR_026505</name>
</gene>
<proteinExistence type="predicted"/>
<keyword evidence="1" id="KW-0175">Coiled coil</keyword>
<evidence type="ECO:0000313" key="3">
    <source>
        <dbReference type="EMBL" id="WAR12325.1"/>
    </source>
</evidence>
<feature type="compositionally biased region" description="Basic residues" evidence="2">
    <location>
        <begin position="42"/>
        <end position="58"/>
    </location>
</feature>
<keyword evidence="4" id="KW-1185">Reference proteome</keyword>
<feature type="compositionally biased region" description="Polar residues" evidence="2">
    <location>
        <begin position="78"/>
        <end position="93"/>
    </location>
</feature>
<organism evidence="3 4">
    <name type="scientific">Mya arenaria</name>
    <name type="common">Soft-shell clam</name>
    <dbReference type="NCBI Taxonomy" id="6604"/>
    <lineage>
        <taxon>Eukaryota</taxon>
        <taxon>Metazoa</taxon>
        <taxon>Spiralia</taxon>
        <taxon>Lophotrochozoa</taxon>
        <taxon>Mollusca</taxon>
        <taxon>Bivalvia</taxon>
        <taxon>Autobranchia</taxon>
        <taxon>Heteroconchia</taxon>
        <taxon>Euheterodonta</taxon>
        <taxon>Imparidentia</taxon>
        <taxon>Neoheterodontei</taxon>
        <taxon>Myida</taxon>
        <taxon>Myoidea</taxon>
        <taxon>Myidae</taxon>
        <taxon>Mya</taxon>
    </lineage>
</organism>
<evidence type="ECO:0000256" key="1">
    <source>
        <dbReference type="SAM" id="Coils"/>
    </source>
</evidence>
<name>A0ABY7EST3_MYAAR</name>
<dbReference type="EMBL" id="CP111019">
    <property type="protein sequence ID" value="WAR12325.1"/>
    <property type="molecule type" value="Genomic_DNA"/>
</dbReference>
<dbReference type="PANTHER" id="PTHR46601:SF1">
    <property type="entry name" value="ADF-H DOMAIN-CONTAINING PROTEIN"/>
    <property type="match status" value="1"/>
</dbReference>
<feature type="compositionally biased region" description="Polar residues" evidence="2">
    <location>
        <begin position="587"/>
        <end position="612"/>
    </location>
</feature>
<dbReference type="Proteomes" id="UP001164746">
    <property type="component" value="Chromosome 8"/>
</dbReference>
<feature type="region of interest" description="Disordered" evidence="2">
    <location>
        <begin position="42"/>
        <end position="121"/>
    </location>
</feature>
<feature type="region of interest" description="Disordered" evidence="2">
    <location>
        <begin position="584"/>
        <end position="614"/>
    </location>
</feature>
<reference evidence="3" key="1">
    <citation type="submission" date="2022-11" db="EMBL/GenBank/DDBJ databases">
        <title>Centuries of genome instability and evolution in soft-shell clam transmissible cancer (bioRxiv).</title>
        <authorList>
            <person name="Hart S.F.M."/>
            <person name="Yonemitsu M.A."/>
            <person name="Giersch R.M."/>
            <person name="Beal B.F."/>
            <person name="Arriagada G."/>
            <person name="Davis B.W."/>
            <person name="Ostrander E.A."/>
            <person name="Goff S.P."/>
            <person name="Metzger M.J."/>
        </authorList>
    </citation>
    <scope>NUCLEOTIDE SEQUENCE</scope>
    <source>
        <strain evidence="3">MELC-2E11</strain>
        <tissue evidence="3">Siphon/mantle</tissue>
    </source>
</reference>
<feature type="coiled-coil region" evidence="1">
    <location>
        <begin position="123"/>
        <end position="157"/>
    </location>
</feature>
<protein>
    <submittedName>
        <fullName evidence="3">Uncharacterized protein</fullName>
    </submittedName>
</protein>
<evidence type="ECO:0000313" key="4">
    <source>
        <dbReference type="Proteomes" id="UP001164746"/>
    </source>
</evidence>
<sequence length="709" mass="82266">MTKSKSQRMKEYRARKKAIENQRVKSYFVPVSELPLRKREHKRELNRKHARTHRRKRKIDTNYIEGQNDREEAMLEQEPSTSQEHEISSTTDIRTPLAIKMPFSSYQKSSRESRGRKRVSRALAKQYRTNETLRDQNEDLQRKLNSARKKLYRLNRSNWQPNSHLHLKKYRMKYSLASLTGLNRRKMNGLQKTASICKRARNKVLNQRVENDIQIFLKRDDNSRQLPGKADAIKVGKSKVQKRVLNDYMYNLHTNYKVSHATFCRKKPANITHVNFSARNVTSITSPDKFMETFDSEDKLKAMLQNINCTTIKYQEWKRKKMSEGKERMRVVDIKLPKGEFINVMISTYNDLEEIQSAYWNTTAITLHPTVTYKKATDGKLTHDSIVFVSLVLQHNAAMVQVIIQKVIKYIQESDKSIKGIHFCTDSPTSQYRNKTVFDIVSRVETEFGIKGSWHYFESGHRKSPCDGVGGTTKRNADNAIKQGKVIIQDAEDFYKWAIQTEGQIKYKKILPEEFDQSKEAVDTRNIELKPVKGTMKLHSVIGVSPMHILSRETVCVCDECFQEGGFSENSPCEWERHSLLKPKKNANANDGESQKNGEIVSDTTNESTIQKENPEIDINVEDYVVIAYDMKYYAKVTDIDKEDGELEVACMESCGKTVGRYKWPRNEDKIWINRRSILKKIAEPVATGKSCRIFSVDAETLTFINTQF</sequence>
<accession>A0ABY7EST3</accession>
<dbReference type="PANTHER" id="PTHR46601">
    <property type="entry name" value="ULP_PROTEASE DOMAIN-CONTAINING PROTEIN"/>
    <property type="match status" value="1"/>
</dbReference>